<feature type="compositionally biased region" description="Polar residues" evidence="1">
    <location>
        <begin position="219"/>
        <end position="235"/>
    </location>
</feature>
<dbReference type="Proteomes" id="UP000077755">
    <property type="component" value="Chromosome 5"/>
</dbReference>
<dbReference type="InterPro" id="IPR001623">
    <property type="entry name" value="DnaJ_domain"/>
</dbReference>
<dbReference type="EMBL" id="CP093347">
    <property type="protein sequence ID" value="WOG99091.1"/>
    <property type="molecule type" value="Genomic_DNA"/>
</dbReference>
<evidence type="ECO:0000256" key="1">
    <source>
        <dbReference type="SAM" id="MobiDB-lite"/>
    </source>
</evidence>
<dbReference type="AlphaFoldDB" id="A0A164X8X2"/>
<dbReference type="SMART" id="SM00271">
    <property type="entry name" value="DnaJ"/>
    <property type="match status" value="1"/>
</dbReference>
<reference evidence="2" key="2">
    <citation type="submission" date="2022-03" db="EMBL/GenBank/DDBJ databases">
        <title>Draft title - Genomic analysis of global carrot germplasm unveils the trajectory of domestication and the origin of high carotenoid orange carrot.</title>
        <authorList>
            <person name="Iorizzo M."/>
            <person name="Ellison S."/>
            <person name="Senalik D."/>
            <person name="Macko-Podgorni A."/>
            <person name="Grzebelus D."/>
            <person name="Bostan H."/>
            <person name="Rolling W."/>
            <person name="Curaba J."/>
            <person name="Simon P."/>
        </authorList>
    </citation>
    <scope>NUCLEOTIDE SEQUENCE</scope>
    <source>
        <tissue evidence="2">Leaf</tissue>
    </source>
</reference>
<feature type="region of interest" description="Disordered" evidence="1">
    <location>
        <begin position="196"/>
        <end position="235"/>
    </location>
</feature>
<gene>
    <name evidence="2" type="ORF">DCAR_0518439</name>
</gene>
<dbReference type="PANTHER" id="PTHR44743:SF5">
    <property type="entry name" value="CHAPERONE DNAJ-DOMAIN SUPERFAMILY PROTEIN"/>
    <property type="match status" value="1"/>
</dbReference>
<dbReference type="KEGG" id="dcr:108223969"/>
<keyword evidence="3" id="KW-1185">Reference proteome</keyword>
<evidence type="ECO:0000313" key="2">
    <source>
        <dbReference type="EMBL" id="WOG99091.1"/>
    </source>
</evidence>
<accession>A0A164X8X2</accession>
<dbReference type="InterPro" id="IPR036869">
    <property type="entry name" value="J_dom_sf"/>
</dbReference>
<dbReference type="Gramene" id="KZM92853">
    <property type="protein sequence ID" value="KZM92853"/>
    <property type="gene ID" value="DCAR_016098"/>
</dbReference>
<dbReference type="PANTHER" id="PTHR44743">
    <property type="entry name" value="PUTATIVE, EXPRESSED-RELATED"/>
    <property type="match status" value="1"/>
</dbReference>
<reference evidence="2" key="1">
    <citation type="journal article" date="2016" name="Nat. Genet.">
        <title>A high-quality carrot genome assembly provides new insights into carotenoid accumulation and asterid genome evolution.</title>
        <authorList>
            <person name="Iorizzo M."/>
            <person name="Ellison S."/>
            <person name="Senalik D."/>
            <person name="Zeng P."/>
            <person name="Satapoomin P."/>
            <person name="Huang J."/>
            <person name="Bowman M."/>
            <person name="Iovene M."/>
            <person name="Sanseverino W."/>
            <person name="Cavagnaro P."/>
            <person name="Yildiz M."/>
            <person name="Macko-Podgorni A."/>
            <person name="Moranska E."/>
            <person name="Grzebelus E."/>
            <person name="Grzebelus D."/>
            <person name="Ashrafi H."/>
            <person name="Zheng Z."/>
            <person name="Cheng S."/>
            <person name="Spooner D."/>
            <person name="Van Deynze A."/>
            <person name="Simon P."/>
        </authorList>
    </citation>
    <scope>NUCLEOTIDE SEQUENCE</scope>
    <source>
        <tissue evidence="2">Leaf</tissue>
    </source>
</reference>
<evidence type="ECO:0000313" key="3">
    <source>
        <dbReference type="Proteomes" id="UP000077755"/>
    </source>
</evidence>
<dbReference type="PROSITE" id="PS50076">
    <property type="entry name" value="DNAJ_2"/>
    <property type="match status" value="1"/>
</dbReference>
<feature type="compositionally biased region" description="Polar residues" evidence="1">
    <location>
        <begin position="159"/>
        <end position="178"/>
    </location>
</feature>
<dbReference type="Gene3D" id="1.10.287.110">
    <property type="entry name" value="DnaJ domain"/>
    <property type="match status" value="1"/>
</dbReference>
<dbReference type="OrthoDB" id="10250354at2759"/>
<dbReference type="CDD" id="cd06257">
    <property type="entry name" value="DnaJ"/>
    <property type="match status" value="1"/>
</dbReference>
<feature type="region of interest" description="Disordered" evidence="1">
    <location>
        <begin position="157"/>
        <end position="178"/>
    </location>
</feature>
<proteinExistence type="predicted"/>
<name>A0A164X8X2_DAUCS</name>
<organism evidence="2 3">
    <name type="scientific">Daucus carota subsp. sativus</name>
    <name type="common">Carrot</name>
    <dbReference type="NCBI Taxonomy" id="79200"/>
    <lineage>
        <taxon>Eukaryota</taxon>
        <taxon>Viridiplantae</taxon>
        <taxon>Streptophyta</taxon>
        <taxon>Embryophyta</taxon>
        <taxon>Tracheophyta</taxon>
        <taxon>Spermatophyta</taxon>
        <taxon>Magnoliopsida</taxon>
        <taxon>eudicotyledons</taxon>
        <taxon>Gunneridae</taxon>
        <taxon>Pentapetalae</taxon>
        <taxon>asterids</taxon>
        <taxon>campanulids</taxon>
        <taxon>Apiales</taxon>
        <taxon>Apiaceae</taxon>
        <taxon>Apioideae</taxon>
        <taxon>Scandiceae</taxon>
        <taxon>Daucinae</taxon>
        <taxon>Daucus</taxon>
        <taxon>Daucus sect. Daucus</taxon>
    </lineage>
</organism>
<protein>
    <submittedName>
        <fullName evidence="2">Uncharacterized protein</fullName>
    </submittedName>
</protein>
<dbReference type="Pfam" id="PF00226">
    <property type="entry name" value="DnaJ"/>
    <property type="match status" value="1"/>
</dbReference>
<dbReference type="PRINTS" id="PR00625">
    <property type="entry name" value="JDOMAIN"/>
</dbReference>
<dbReference type="SUPFAM" id="SSF46565">
    <property type="entry name" value="Chaperone J-domain"/>
    <property type="match status" value="1"/>
</dbReference>
<sequence>MAANENKSPDFYAVLGLTKDCSDLQLKSAYKKLALRWHPDRCAAPGNSKYVEEAKKKFQSIQEAYSVLSDKNKRFMYDFGVYDSNDDDDNGMGDFLNEMATMMSQNQSNENVVESFEELKTLFEDMFQDDLASINSSSQSGATASCSSSLFDTFGKNPSLPNKRNFEQNSVKPEPENSFNFDTHFQGFSFGVEQEGSLREGGCAPGEFRSRRSGRKQKVSSSHDVSSGNNAGISA</sequence>
<dbReference type="OMA" id="KCNERER"/>